<evidence type="ECO:0000313" key="2">
    <source>
        <dbReference type="Proteomes" id="UP001234297"/>
    </source>
</evidence>
<protein>
    <submittedName>
        <fullName evidence="1">Uncharacterized protein</fullName>
    </submittedName>
</protein>
<comment type="caution">
    <text evidence="1">The sequence shown here is derived from an EMBL/GenBank/DDBJ whole genome shotgun (WGS) entry which is preliminary data.</text>
</comment>
<reference evidence="1 2" key="1">
    <citation type="journal article" date="2022" name="Hortic Res">
        <title>A haplotype resolved chromosomal level avocado genome allows analysis of novel avocado genes.</title>
        <authorList>
            <person name="Nath O."/>
            <person name="Fletcher S.J."/>
            <person name="Hayward A."/>
            <person name="Shaw L.M."/>
            <person name="Masouleh A.K."/>
            <person name="Furtado A."/>
            <person name="Henry R.J."/>
            <person name="Mitter N."/>
        </authorList>
    </citation>
    <scope>NUCLEOTIDE SEQUENCE [LARGE SCALE GENOMIC DNA]</scope>
    <source>
        <strain evidence="2">cv. Hass</strain>
    </source>
</reference>
<keyword evidence="2" id="KW-1185">Reference proteome</keyword>
<dbReference type="Proteomes" id="UP001234297">
    <property type="component" value="Chromosome 9"/>
</dbReference>
<gene>
    <name evidence="1" type="ORF">MRB53_029495</name>
</gene>
<evidence type="ECO:0000313" key="1">
    <source>
        <dbReference type="EMBL" id="KAJ8620966.1"/>
    </source>
</evidence>
<organism evidence="1 2">
    <name type="scientific">Persea americana</name>
    <name type="common">Avocado</name>
    <dbReference type="NCBI Taxonomy" id="3435"/>
    <lineage>
        <taxon>Eukaryota</taxon>
        <taxon>Viridiplantae</taxon>
        <taxon>Streptophyta</taxon>
        <taxon>Embryophyta</taxon>
        <taxon>Tracheophyta</taxon>
        <taxon>Spermatophyta</taxon>
        <taxon>Magnoliopsida</taxon>
        <taxon>Magnoliidae</taxon>
        <taxon>Laurales</taxon>
        <taxon>Lauraceae</taxon>
        <taxon>Persea</taxon>
    </lineage>
</organism>
<proteinExistence type="predicted"/>
<sequence>MAADAEELKWKEGEYKQRLEAKNDLESFLIQLNKSIKMSKDSHKKKIVDAIGKTMEWLENNPQAIGDEFGDQFGEHVNCLKKEWDGMLQRSPRPDTAMSANSDESGFAKLIDLARDLAKSSTESRSWTRNPRKTDVARQPIKSRTAQPDPQNVARQPINPSQSLVKDSFLPLEKQVGLGLTHLTCLIVKLSIKSYLLVQIPKRQISK</sequence>
<name>A0ACC2KIK5_PERAE</name>
<accession>A0ACC2KIK5</accession>
<dbReference type="EMBL" id="CM056817">
    <property type="protein sequence ID" value="KAJ8620966.1"/>
    <property type="molecule type" value="Genomic_DNA"/>
</dbReference>